<dbReference type="SUPFAM" id="SSF55594">
    <property type="entry name" value="HPr-like"/>
    <property type="match status" value="1"/>
</dbReference>
<evidence type="ECO:0000256" key="3">
    <source>
        <dbReference type="ARBA" id="ARBA00020422"/>
    </source>
</evidence>
<dbReference type="PANTHER" id="PTHR33705">
    <property type="entry name" value="PHOSPHOCARRIER PROTEIN HPR"/>
    <property type="match status" value="1"/>
</dbReference>
<reference evidence="7 8" key="1">
    <citation type="submission" date="2020-04" db="EMBL/GenBank/DDBJ databases">
        <title>Novel species.</title>
        <authorList>
            <person name="Teo W.F.A."/>
            <person name="Lipun K."/>
            <person name="Srisuk N."/>
            <person name="Duangmal K."/>
        </authorList>
    </citation>
    <scope>NUCLEOTIDE SEQUENCE [LARGE SCALE GENOMIC DNA]</scope>
    <source>
        <strain evidence="7 8">K13G38</strain>
    </source>
</reference>
<dbReference type="Pfam" id="PF00381">
    <property type="entry name" value="PTS-HPr"/>
    <property type="match status" value="1"/>
</dbReference>
<dbReference type="Gene3D" id="3.30.1340.10">
    <property type="entry name" value="HPr-like"/>
    <property type="match status" value="1"/>
</dbReference>
<evidence type="ECO:0000313" key="8">
    <source>
        <dbReference type="Proteomes" id="UP000715441"/>
    </source>
</evidence>
<dbReference type="PROSITE" id="PS00589">
    <property type="entry name" value="PTS_HPR_SER"/>
    <property type="match status" value="1"/>
</dbReference>
<evidence type="ECO:0000259" key="6">
    <source>
        <dbReference type="PROSITE" id="PS51350"/>
    </source>
</evidence>
<dbReference type="Proteomes" id="UP000715441">
    <property type="component" value="Unassembled WGS sequence"/>
</dbReference>
<evidence type="ECO:0000256" key="5">
    <source>
        <dbReference type="ARBA" id="ARBA00022683"/>
    </source>
</evidence>
<dbReference type="RefSeq" id="WP_168520985.1">
    <property type="nucleotide sequence ID" value="NZ_JAAXLS010000042.1"/>
</dbReference>
<dbReference type="InterPro" id="IPR000032">
    <property type="entry name" value="HPr-like"/>
</dbReference>
<keyword evidence="5" id="KW-0598">Phosphotransferase system</keyword>
<evidence type="ECO:0000313" key="7">
    <source>
        <dbReference type="EMBL" id="NKQ57783.1"/>
    </source>
</evidence>
<comment type="function">
    <text evidence="1">General (non sugar-specific) component of the phosphoenolpyruvate-dependent sugar phosphotransferase system (sugar PTS). This major carbohydrate active-transport system catalyzes the phosphorylation of incoming sugar substrates concomitantly with their translocation across the cell membrane. The phosphoryl group from phosphoenolpyruvate (PEP) is transferred to the phosphoryl carrier protein HPr by enzyme I. Phospho-HPr then transfers it to the PTS EIIA domain.</text>
</comment>
<evidence type="ECO:0000256" key="2">
    <source>
        <dbReference type="ARBA" id="ARBA00004496"/>
    </source>
</evidence>
<name>A0ABX1JDG6_9PSEU</name>
<sequence length="93" mass="9237">MAERKVVVASSVGLHARPAALLVSEAGKQPAAVSIAKAPATEFVDARSILSVLGLGARCGDEVVLRAEGPGAEASLDAVAAVIAHDHDTAPAS</sequence>
<organism evidence="7 8">
    <name type="scientific">Amycolatopsis acididurans</name>
    <dbReference type="NCBI Taxonomy" id="2724524"/>
    <lineage>
        <taxon>Bacteria</taxon>
        <taxon>Bacillati</taxon>
        <taxon>Actinomycetota</taxon>
        <taxon>Actinomycetes</taxon>
        <taxon>Pseudonocardiales</taxon>
        <taxon>Pseudonocardiaceae</taxon>
        <taxon>Amycolatopsis</taxon>
    </lineage>
</organism>
<dbReference type="PROSITE" id="PS00369">
    <property type="entry name" value="PTS_HPR_HIS"/>
    <property type="match status" value="1"/>
</dbReference>
<gene>
    <name evidence="7" type="ORF">HFP15_33475</name>
</gene>
<protein>
    <recommendedName>
        <fullName evidence="3">Phosphocarrier protein HPr</fullName>
    </recommendedName>
</protein>
<dbReference type="InterPro" id="IPR001020">
    <property type="entry name" value="PTS_HPr_His_P_site"/>
</dbReference>
<dbReference type="InterPro" id="IPR002114">
    <property type="entry name" value="PTS_HPr_Ser_P_site"/>
</dbReference>
<comment type="caution">
    <text evidence="7">The sequence shown here is derived from an EMBL/GenBank/DDBJ whole genome shotgun (WGS) entry which is preliminary data.</text>
</comment>
<comment type="subcellular location">
    <subcellularLocation>
        <location evidence="2">Cytoplasm</location>
    </subcellularLocation>
</comment>
<feature type="domain" description="HPr" evidence="6">
    <location>
        <begin position="1"/>
        <end position="90"/>
    </location>
</feature>
<keyword evidence="8" id="KW-1185">Reference proteome</keyword>
<dbReference type="InterPro" id="IPR035895">
    <property type="entry name" value="HPr-like_sf"/>
</dbReference>
<dbReference type="PANTHER" id="PTHR33705:SF2">
    <property type="entry name" value="PHOSPHOCARRIER PROTEIN NPR"/>
    <property type="match status" value="1"/>
</dbReference>
<keyword evidence="4" id="KW-0963">Cytoplasm</keyword>
<dbReference type="InterPro" id="IPR050399">
    <property type="entry name" value="HPr"/>
</dbReference>
<accession>A0ABX1JDG6</accession>
<dbReference type="PRINTS" id="PR00107">
    <property type="entry name" value="PHOSPHOCPHPR"/>
</dbReference>
<evidence type="ECO:0000256" key="4">
    <source>
        <dbReference type="ARBA" id="ARBA00022490"/>
    </source>
</evidence>
<dbReference type="NCBIfam" id="TIGR01003">
    <property type="entry name" value="PTS_HPr_family"/>
    <property type="match status" value="1"/>
</dbReference>
<dbReference type="PROSITE" id="PS51350">
    <property type="entry name" value="PTS_HPR_DOM"/>
    <property type="match status" value="1"/>
</dbReference>
<dbReference type="EMBL" id="JAAXLS010000042">
    <property type="protein sequence ID" value="NKQ57783.1"/>
    <property type="molecule type" value="Genomic_DNA"/>
</dbReference>
<proteinExistence type="predicted"/>
<dbReference type="CDD" id="cd00367">
    <property type="entry name" value="PTS-HPr_like"/>
    <property type="match status" value="1"/>
</dbReference>
<evidence type="ECO:0000256" key="1">
    <source>
        <dbReference type="ARBA" id="ARBA00003681"/>
    </source>
</evidence>